<dbReference type="EMBL" id="JAUSTR010000001">
    <property type="protein sequence ID" value="MDQ0161060.1"/>
    <property type="molecule type" value="Genomic_DNA"/>
</dbReference>
<comment type="caution">
    <text evidence="1">The sequence shown here is derived from an EMBL/GenBank/DDBJ whole genome shotgun (WGS) entry which is preliminary data.</text>
</comment>
<evidence type="ECO:0000313" key="1">
    <source>
        <dbReference type="EMBL" id="MDQ0161060.1"/>
    </source>
</evidence>
<sequence>MNWMAWSLILLLLFFLILLCTKVTIVFDIYHDGDHDHYRIKFKTFFGLLKYSIDIPFVKVDKQKAQIIMKENKRKGKKTNFEQKKMKKITIQDIFDSLHNFKEIARHVVGLQKIIQRFFKHVNICSLEWHTYVGGGDAAKTGVVTGVAWSIKGLVLQLLTRYMKVKNHPHISITPDFQQPTSKITFNCMIYFRLGYAILTGLRFVKYWIGGKPVLRKTTSPLFIKNKNNDQSA</sequence>
<protein>
    <recommendedName>
        <fullName evidence="3">DUF2953 domain-containing protein</fullName>
    </recommendedName>
</protein>
<keyword evidence="2" id="KW-1185">Reference proteome</keyword>
<reference evidence="1 2" key="1">
    <citation type="submission" date="2023-07" db="EMBL/GenBank/DDBJ databases">
        <title>Genomic Encyclopedia of Type Strains, Phase IV (KMG-IV): sequencing the most valuable type-strain genomes for metagenomic binning, comparative biology and taxonomic classification.</title>
        <authorList>
            <person name="Goeker M."/>
        </authorList>
    </citation>
    <scope>NUCLEOTIDE SEQUENCE [LARGE SCALE GENOMIC DNA]</scope>
    <source>
        <strain evidence="1 2">DSM 19092</strain>
    </source>
</reference>
<evidence type="ECO:0008006" key="3">
    <source>
        <dbReference type="Google" id="ProtNLM"/>
    </source>
</evidence>
<evidence type="ECO:0000313" key="2">
    <source>
        <dbReference type="Proteomes" id="UP001225646"/>
    </source>
</evidence>
<proteinExistence type="predicted"/>
<dbReference type="RefSeq" id="WP_419150983.1">
    <property type="nucleotide sequence ID" value="NZ_JAUSTR010000001.1"/>
</dbReference>
<name>A0ABT9VJP6_9BACI</name>
<dbReference type="Proteomes" id="UP001225646">
    <property type="component" value="Unassembled WGS sequence"/>
</dbReference>
<organism evidence="1 2">
    <name type="scientific">Aeribacillus alveayuensis</name>
    <dbReference type="NCBI Taxonomy" id="279215"/>
    <lineage>
        <taxon>Bacteria</taxon>
        <taxon>Bacillati</taxon>
        <taxon>Bacillota</taxon>
        <taxon>Bacilli</taxon>
        <taxon>Bacillales</taxon>
        <taxon>Bacillaceae</taxon>
        <taxon>Aeribacillus</taxon>
    </lineage>
</organism>
<gene>
    <name evidence="1" type="ORF">J2S06_000130</name>
</gene>
<dbReference type="InterPro" id="IPR021338">
    <property type="entry name" value="DUF2953"/>
</dbReference>
<accession>A0ABT9VJP6</accession>
<dbReference type="Pfam" id="PF11167">
    <property type="entry name" value="DUF2953"/>
    <property type="match status" value="1"/>
</dbReference>